<comment type="caution">
    <text evidence="1">The sequence shown here is derived from an EMBL/GenBank/DDBJ whole genome shotgun (WGS) entry which is preliminary data.</text>
</comment>
<keyword evidence="2" id="KW-1185">Reference proteome</keyword>
<organism evidence="1 2">
    <name type="scientific">Eumeta variegata</name>
    <name type="common">Bagworm moth</name>
    <name type="synonym">Eumeta japonica</name>
    <dbReference type="NCBI Taxonomy" id="151549"/>
    <lineage>
        <taxon>Eukaryota</taxon>
        <taxon>Metazoa</taxon>
        <taxon>Ecdysozoa</taxon>
        <taxon>Arthropoda</taxon>
        <taxon>Hexapoda</taxon>
        <taxon>Insecta</taxon>
        <taxon>Pterygota</taxon>
        <taxon>Neoptera</taxon>
        <taxon>Endopterygota</taxon>
        <taxon>Lepidoptera</taxon>
        <taxon>Glossata</taxon>
        <taxon>Ditrysia</taxon>
        <taxon>Tineoidea</taxon>
        <taxon>Psychidae</taxon>
        <taxon>Oiketicinae</taxon>
        <taxon>Eumeta</taxon>
    </lineage>
</organism>
<evidence type="ECO:0000313" key="1">
    <source>
        <dbReference type="EMBL" id="GBP69538.1"/>
    </source>
</evidence>
<dbReference type="EMBL" id="BGZK01001044">
    <property type="protein sequence ID" value="GBP69538.1"/>
    <property type="molecule type" value="Genomic_DNA"/>
</dbReference>
<dbReference type="AlphaFoldDB" id="A0A4C1Y0Y6"/>
<evidence type="ECO:0000313" key="2">
    <source>
        <dbReference type="Proteomes" id="UP000299102"/>
    </source>
</evidence>
<dbReference type="Proteomes" id="UP000299102">
    <property type="component" value="Unassembled WGS sequence"/>
</dbReference>
<accession>A0A4C1Y0Y6</accession>
<name>A0A4C1Y0Y6_EUMVA</name>
<sequence length="135" mass="15154">MEPFAPCFGQHRKPSAVNVNVASRTTVVDGVGFLIASVIACIVATNKIYPTPKPRLFARLLDFFPRHPPARCGKLDVHKFLDRFPSAGRSEGDTRPCTSRLRVPGAILIHEFARLHFDDERFSVSPERRSCSFRC</sequence>
<gene>
    <name evidence="1" type="ORF">EVAR_61323_1</name>
</gene>
<reference evidence="1 2" key="1">
    <citation type="journal article" date="2019" name="Commun. Biol.">
        <title>The bagworm genome reveals a unique fibroin gene that provides high tensile strength.</title>
        <authorList>
            <person name="Kono N."/>
            <person name="Nakamura H."/>
            <person name="Ohtoshi R."/>
            <person name="Tomita M."/>
            <person name="Numata K."/>
            <person name="Arakawa K."/>
        </authorList>
    </citation>
    <scope>NUCLEOTIDE SEQUENCE [LARGE SCALE GENOMIC DNA]</scope>
</reference>
<protein>
    <submittedName>
        <fullName evidence="1">Uncharacterized protein</fullName>
    </submittedName>
</protein>
<proteinExistence type="predicted"/>